<keyword evidence="3" id="KW-0808">Transferase</keyword>
<evidence type="ECO:0000313" key="12">
    <source>
        <dbReference type="EMBL" id="VAY87141.1"/>
    </source>
</evidence>
<feature type="domain" description="DUF7814" evidence="11">
    <location>
        <begin position="245"/>
        <end position="468"/>
    </location>
</feature>
<evidence type="ECO:0000256" key="4">
    <source>
        <dbReference type="ARBA" id="ARBA00022691"/>
    </source>
</evidence>
<dbReference type="Pfam" id="PF07669">
    <property type="entry name" value="Eco57I"/>
    <property type="match status" value="1"/>
</dbReference>
<dbReference type="InterPro" id="IPR011639">
    <property type="entry name" value="MethylTrfase_TaqI-like_dom"/>
</dbReference>
<feature type="domain" description="TaqI-like C-terminal specificity" evidence="9">
    <location>
        <begin position="1112"/>
        <end position="1206"/>
    </location>
</feature>
<dbReference type="SUPFAM" id="SSF53335">
    <property type="entry name" value="S-adenosyl-L-methionine-dependent methyltransferases"/>
    <property type="match status" value="1"/>
</dbReference>
<keyword evidence="6" id="KW-0238">DNA-binding</keyword>
<dbReference type="EC" id="2.1.1.72" evidence="1"/>
<evidence type="ECO:0000256" key="3">
    <source>
        <dbReference type="ARBA" id="ARBA00022679"/>
    </source>
</evidence>
<feature type="domain" description="DUF7149" evidence="10">
    <location>
        <begin position="9"/>
        <end position="243"/>
    </location>
</feature>
<dbReference type="InterPro" id="IPR002052">
    <property type="entry name" value="DNA_methylase_N6_adenine_CS"/>
</dbReference>
<evidence type="ECO:0000259" key="11">
    <source>
        <dbReference type="Pfam" id="PF25120"/>
    </source>
</evidence>
<evidence type="ECO:0000256" key="6">
    <source>
        <dbReference type="ARBA" id="ARBA00023125"/>
    </source>
</evidence>
<dbReference type="PANTHER" id="PTHR33841">
    <property type="entry name" value="DNA METHYLTRANSFERASE YEEA-RELATED"/>
    <property type="match status" value="1"/>
</dbReference>
<accession>A0A3B1E661</accession>
<comment type="catalytic activity">
    <reaction evidence="7">
        <text>a 2'-deoxyadenosine in DNA + S-adenosyl-L-methionine = an N(6)-methyl-2'-deoxyadenosine in DNA + S-adenosyl-L-homocysteine + H(+)</text>
        <dbReference type="Rhea" id="RHEA:15197"/>
        <dbReference type="Rhea" id="RHEA-COMP:12418"/>
        <dbReference type="Rhea" id="RHEA-COMP:12419"/>
        <dbReference type="ChEBI" id="CHEBI:15378"/>
        <dbReference type="ChEBI" id="CHEBI:57856"/>
        <dbReference type="ChEBI" id="CHEBI:59789"/>
        <dbReference type="ChEBI" id="CHEBI:90615"/>
        <dbReference type="ChEBI" id="CHEBI:90616"/>
        <dbReference type="EC" id="2.1.1.72"/>
    </reaction>
</comment>
<dbReference type="GO" id="GO:0009007">
    <property type="term" value="F:site-specific DNA-methyltransferase (adenine-specific) activity"/>
    <property type="evidence" value="ECO:0007669"/>
    <property type="project" value="UniProtKB-EC"/>
</dbReference>
<name>A0A3B1E661_9ZZZZ</name>
<evidence type="ECO:0000259" key="9">
    <source>
        <dbReference type="Pfam" id="PF12950"/>
    </source>
</evidence>
<dbReference type="GO" id="GO:0009307">
    <property type="term" value="P:DNA restriction-modification system"/>
    <property type="evidence" value="ECO:0007669"/>
    <property type="project" value="UniProtKB-KW"/>
</dbReference>
<dbReference type="Pfam" id="PF23653">
    <property type="entry name" value="DUF7149"/>
    <property type="match status" value="1"/>
</dbReference>
<gene>
    <name evidence="12" type="ORF">MNB_ARC-1_712</name>
</gene>
<dbReference type="Gene3D" id="3.40.50.150">
    <property type="entry name" value="Vaccinia Virus protein VP39"/>
    <property type="match status" value="2"/>
</dbReference>
<evidence type="ECO:0000256" key="1">
    <source>
        <dbReference type="ARBA" id="ARBA00011900"/>
    </source>
</evidence>
<dbReference type="PRINTS" id="PR00507">
    <property type="entry name" value="N12N6MTFRASE"/>
</dbReference>
<reference evidence="12" key="1">
    <citation type="submission" date="2018-10" db="EMBL/GenBank/DDBJ databases">
        <authorList>
            <person name="Aoki K."/>
        </authorList>
    </citation>
    <scope>NUCLEOTIDE SEQUENCE</scope>
</reference>
<dbReference type="InterPro" id="IPR025931">
    <property type="entry name" value="TaqI_C"/>
</dbReference>
<dbReference type="InterPro" id="IPR029063">
    <property type="entry name" value="SAM-dependent_MTases_sf"/>
</dbReference>
<dbReference type="InterPro" id="IPR056716">
    <property type="entry name" value="DUF7814"/>
</dbReference>
<dbReference type="GO" id="GO:0003677">
    <property type="term" value="F:DNA binding"/>
    <property type="evidence" value="ECO:0007669"/>
    <property type="project" value="UniProtKB-KW"/>
</dbReference>
<dbReference type="PANTHER" id="PTHR33841:SF1">
    <property type="entry name" value="DNA METHYLTRANSFERASE A"/>
    <property type="match status" value="1"/>
</dbReference>
<evidence type="ECO:0000256" key="7">
    <source>
        <dbReference type="ARBA" id="ARBA00047942"/>
    </source>
</evidence>
<evidence type="ECO:0000259" key="10">
    <source>
        <dbReference type="Pfam" id="PF23653"/>
    </source>
</evidence>
<dbReference type="InterPro" id="IPR050953">
    <property type="entry name" value="N4_N6_ade-DNA_methylase"/>
</dbReference>
<evidence type="ECO:0000256" key="5">
    <source>
        <dbReference type="ARBA" id="ARBA00022747"/>
    </source>
</evidence>
<evidence type="ECO:0000259" key="8">
    <source>
        <dbReference type="Pfam" id="PF07669"/>
    </source>
</evidence>
<organism evidence="12">
    <name type="scientific">hydrothermal vent metagenome</name>
    <dbReference type="NCBI Taxonomy" id="652676"/>
    <lineage>
        <taxon>unclassified sequences</taxon>
        <taxon>metagenomes</taxon>
        <taxon>ecological metagenomes</taxon>
    </lineage>
</organism>
<dbReference type="EMBL" id="UOYO01000020">
    <property type="protein sequence ID" value="VAY87141.1"/>
    <property type="molecule type" value="Genomic_DNA"/>
</dbReference>
<sequence>MDGKIRYLTPKKSLRKAHLRLKIASDEFDNFKEKLFELISLVDDAKDEEFNKNHIRDFLNNTLYQDYLINTKDKNDLAIYSTSKATSDISVLIETKRPNDTTGMVSTNNLNKKSLHQLILYYFRERVLKKDINIDIKHLIITDGFKWFIFNANEFEKRFVKHSKFKRLYENFEVNTDLFSKLGTSNFYDDAKILIEQNDLLKDLDYVYFNINEYKKANDDSKIVSLLKFLSPTHLLKQKIQNDNNTLNRNFYDELLYIIGLEEVKSNGKKIIQLKNQNHSSSIIQNTITQLKSSGRLQNIILSHYGKNEEEQLFHIALELTITWINRILFLKILEAKLQTIHQGDFDKFLSSSIIDDFDKLNYLFFQVLAKQKESRDTLNMIDEFKNIPYLNSSLFEQIPLEIKTIQINALRNDLFMKPIGSTVLKNEKDKKQTKELNSLEYFLDFLGAYNFGQYDNNEISDDKKILINASVLGLIFEKLNGYKDGSFYTPSFVTMYMSQETIRAKVLDKFNEHYNWSCKTFEELEDKEYDRTKANELINNITICDPAVGSGHFLVSVLNEILVIKSELKILEDENHRRIKDYKIEIENDELFIIDDDNEIFDYTLTNKGNIKNELQKVQKTIFEEKRKIIENQLFGVDLNPNSVKICSLRLWIELLKSTYYDENMDLVTLPNIDINIKCGNSLISRYDLEDKIKIKNIKNEIQNYKTIVKSYKHDKNISRVELQNSIQKLKDMFGLSLKASGKLYLIKEDKLLKYVQEFGLDNNLRNLGDDIILEALNLRDGRQLSLFGDEVIKKSKKQLNHTRLKELKNILRRIKDFEDDKIYDNAFEWRFEFPEVLDEDGEFIGFDIVIGNPPYFNIDTFGGGSSMLSYIPKTYPQIYMDKSDILFYFIFKALQISKSKTSFIISNAMLYSQKASKLRDYILEYYSIEKIINFEQYQVFEEASITSMMIFIDNKKSIDTKIKNFTKKNYIQKEISEQISKEQDFYNVEFKQKNIFSLADEKISKLNNKIDKSHKKLKDILYVGKGMETASNKQFIFKEYPSQFPNQFIKKRMSGDIIKKYFIGDFKEYLLYFEDIEEFEQLPASIQNYLLQHRKILENRADKKRRTSKWWNYTFPMHKDLYHLDKIWCSYRAKSNIFCFDNTKEYIGLTNTTVIFETNKNIKLKYILALLNSKILNFRYKTLGKQTGGGIFEYVPNAVEKLPIPNIPYMKPYIQNITYLLNLPKKEKYDKDTKYAIGSYDNKDIFTTEFLFAKQMGSVGKFNGHKELINYFKLLPYIFTNNTFDELLQNRDNHRFIHSLIVDENERIFHILDENNFLVSVYVVNKRNFYNQLNHKYKYVEKNLNERAAISSILSPAGPFWRHLDLLEQLYHILEKNTISQDGFIRIVDKIMQKKKINKNTIYLEKLIDKLVYQIYGLSDQDIEIIENNK</sequence>
<dbReference type="Pfam" id="PF25120">
    <property type="entry name" value="DUF7814"/>
    <property type="match status" value="1"/>
</dbReference>
<proteinExistence type="predicted"/>
<feature type="domain" description="Type II methyltransferase M.TaqI-like" evidence="8">
    <location>
        <begin position="633"/>
        <end position="942"/>
    </location>
</feature>
<dbReference type="InterPro" id="IPR055573">
    <property type="entry name" value="DUF7149"/>
</dbReference>
<keyword evidence="5" id="KW-0680">Restriction system</keyword>
<dbReference type="GO" id="GO:0032259">
    <property type="term" value="P:methylation"/>
    <property type="evidence" value="ECO:0007669"/>
    <property type="project" value="UniProtKB-KW"/>
</dbReference>
<keyword evidence="2" id="KW-0489">Methyltransferase</keyword>
<dbReference type="PROSITE" id="PS00092">
    <property type="entry name" value="N6_MTASE"/>
    <property type="match status" value="1"/>
</dbReference>
<dbReference type="Pfam" id="PF12950">
    <property type="entry name" value="TaqI_C"/>
    <property type="match status" value="1"/>
</dbReference>
<evidence type="ECO:0000256" key="2">
    <source>
        <dbReference type="ARBA" id="ARBA00022603"/>
    </source>
</evidence>
<protein>
    <recommendedName>
        <fullName evidence="1">site-specific DNA-methyltransferase (adenine-specific)</fullName>
        <ecNumber evidence="1">2.1.1.72</ecNumber>
    </recommendedName>
</protein>
<keyword evidence="4" id="KW-0949">S-adenosyl-L-methionine</keyword>